<evidence type="ECO:0000256" key="12">
    <source>
        <dbReference type="PROSITE-ProRule" id="PRU00277"/>
    </source>
</evidence>
<dbReference type="AlphaFoldDB" id="A0A8J3E8B5"/>
<dbReference type="GO" id="GO:0005737">
    <property type="term" value="C:cytoplasm"/>
    <property type="evidence" value="ECO:0007669"/>
    <property type="project" value="UniProtKB-SubCell"/>
</dbReference>
<evidence type="ECO:0000313" key="16">
    <source>
        <dbReference type="Proteomes" id="UP000636949"/>
    </source>
</evidence>
<dbReference type="PIRSF" id="PIRSF003095">
    <property type="entry name" value="Trigger_factor"/>
    <property type="match status" value="1"/>
</dbReference>
<comment type="domain">
    <text evidence="11">Consists of 3 domains; the N-terminus binds the ribosome, the middle domain has PPIase activity, while the C-terminus has intrinsic chaperone activity on its own.</text>
</comment>
<dbReference type="RefSeq" id="WP_117002516.1">
    <property type="nucleotide sequence ID" value="NZ_BMJS01000012.1"/>
</dbReference>
<dbReference type="NCBIfam" id="TIGR00115">
    <property type="entry name" value="tig"/>
    <property type="match status" value="1"/>
</dbReference>
<dbReference type="Pfam" id="PF00254">
    <property type="entry name" value="FKBP_C"/>
    <property type="match status" value="1"/>
</dbReference>
<dbReference type="GO" id="GO:0003755">
    <property type="term" value="F:peptidyl-prolyl cis-trans isomerase activity"/>
    <property type="evidence" value="ECO:0007669"/>
    <property type="project" value="UniProtKB-UniRule"/>
</dbReference>
<dbReference type="InterPro" id="IPR008880">
    <property type="entry name" value="Trigger_fac_C"/>
</dbReference>
<dbReference type="PANTHER" id="PTHR30560:SF3">
    <property type="entry name" value="TRIGGER FACTOR-LIKE PROTEIN TIG, CHLOROPLASTIC"/>
    <property type="match status" value="1"/>
</dbReference>
<reference evidence="15" key="2">
    <citation type="submission" date="2020-09" db="EMBL/GenBank/DDBJ databases">
        <authorList>
            <person name="Sun Q."/>
            <person name="Zhou Y."/>
        </authorList>
    </citation>
    <scope>NUCLEOTIDE SEQUENCE</scope>
    <source>
        <strain evidence="15">CGMCC 1.15758</strain>
    </source>
</reference>
<dbReference type="HAMAP" id="MF_00303">
    <property type="entry name" value="Trigger_factor_Tig"/>
    <property type="match status" value="1"/>
</dbReference>
<dbReference type="InterPro" id="IPR001179">
    <property type="entry name" value="PPIase_FKBP_dom"/>
</dbReference>
<evidence type="ECO:0000256" key="8">
    <source>
        <dbReference type="ARBA" id="ARBA00023235"/>
    </source>
</evidence>
<evidence type="ECO:0000313" key="15">
    <source>
        <dbReference type="EMBL" id="GGF97482.1"/>
    </source>
</evidence>
<dbReference type="Gene3D" id="3.30.70.1050">
    <property type="entry name" value="Trigger factor ribosome-binding domain"/>
    <property type="match status" value="1"/>
</dbReference>
<dbReference type="GO" id="GO:0043022">
    <property type="term" value="F:ribosome binding"/>
    <property type="evidence" value="ECO:0007669"/>
    <property type="project" value="TreeGrafter"/>
</dbReference>
<dbReference type="GO" id="GO:0051301">
    <property type="term" value="P:cell division"/>
    <property type="evidence" value="ECO:0007669"/>
    <property type="project" value="UniProtKB-KW"/>
</dbReference>
<comment type="similarity">
    <text evidence="2 11 13">Belongs to the FKBP-type PPIase family. Tig subfamily.</text>
</comment>
<dbReference type="InterPro" id="IPR036611">
    <property type="entry name" value="Trigger_fac_ribosome-bd_sf"/>
</dbReference>
<dbReference type="InterPro" id="IPR037041">
    <property type="entry name" value="Trigger_fac_C_sf"/>
</dbReference>
<dbReference type="OrthoDB" id="9767721at2"/>
<proteinExistence type="inferred from homology"/>
<dbReference type="GO" id="GO:0015031">
    <property type="term" value="P:protein transport"/>
    <property type="evidence" value="ECO:0007669"/>
    <property type="project" value="UniProtKB-UniRule"/>
</dbReference>
<evidence type="ECO:0000256" key="5">
    <source>
        <dbReference type="ARBA" id="ARBA00022618"/>
    </source>
</evidence>
<dbReference type="EMBL" id="BMJS01000012">
    <property type="protein sequence ID" value="GGF97482.1"/>
    <property type="molecule type" value="Genomic_DNA"/>
</dbReference>
<dbReference type="InterPro" id="IPR027304">
    <property type="entry name" value="Trigger_fact/SurA_dom_sf"/>
</dbReference>
<keyword evidence="11" id="KW-0963">Cytoplasm</keyword>
<organism evidence="15 16">
    <name type="scientific">Cysteiniphilum litorale</name>
    <dbReference type="NCBI Taxonomy" id="2056700"/>
    <lineage>
        <taxon>Bacteria</taxon>
        <taxon>Pseudomonadati</taxon>
        <taxon>Pseudomonadota</taxon>
        <taxon>Gammaproteobacteria</taxon>
        <taxon>Thiotrichales</taxon>
        <taxon>Fastidiosibacteraceae</taxon>
        <taxon>Cysteiniphilum</taxon>
    </lineage>
</organism>
<evidence type="ECO:0000256" key="4">
    <source>
        <dbReference type="ARBA" id="ARBA00016902"/>
    </source>
</evidence>
<dbReference type="InterPro" id="IPR005215">
    <property type="entry name" value="Trig_fac"/>
</dbReference>
<feature type="domain" description="PPIase FKBP-type" evidence="14">
    <location>
        <begin position="160"/>
        <end position="248"/>
    </location>
</feature>
<dbReference type="FunFam" id="3.10.50.40:FF:000001">
    <property type="entry name" value="Trigger factor"/>
    <property type="match status" value="1"/>
</dbReference>
<keyword evidence="8 11" id="KW-0413">Isomerase</keyword>
<comment type="catalytic activity">
    <reaction evidence="1 11 12">
        <text>[protein]-peptidylproline (omega=180) = [protein]-peptidylproline (omega=0)</text>
        <dbReference type="Rhea" id="RHEA:16237"/>
        <dbReference type="Rhea" id="RHEA-COMP:10747"/>
        <dbReference type="Rhea" id="RHEA-COMP:10748"/>
        <dbReference type="ChEBI" id="CHEBI:83833"/>
        <dbReference type="ChEBI" id="CHEBI:83834"/>
        <dbReference type="EC" id="5.2.1.8"/>
    </reaction>
</comment>
<comment type="function">
    <text evidence="11">Involved in protein export. Acts as a chaperone by maintaining the newly synthesized protein in an open conformation. Functions as a peptidyl-prolyl cis-trans isomerase.</text>
</comment>
<evidence type="ECO:0000256" key="13">
    <source>
        <dbReference type="RuleBase" id="RU003914"/>
    </source>
</evidence>
<evidence type="ECO:0000256" key="11">
    <source>
        <dbReference type="HAMAP-Rule" id="MF_00303"/>
    </source>
</evidence>
<reference evidence="15" key="1">
    <citation type="journal article" date="2014" name="Int. J. Syst. Evol. Microbiol.">
        <title>Complete genome sequence of Corynebacterium casei LMG S-19264T (=DSM 44701T), isolated from a smear-ripened cheese.</title>
        <authorList>
            <consortium name="US DOE Joint Genome Institute (JGI-PGF)"/>
            <person name="Walter F."/>
            <person name="Albersmeier A."/>
            <person name="Kalinowski J."/>
            <person name="Ruckert C."/>
        </authorList>
    </citation>
    <scope>NUCLEOTIDE SEQUENCE</scope>
    <source>
        <strain evidence="15">CGMCC 1.15758</strain>
    </source>
</reference>
<dbReference type="Pfam" id="PF05698">
    <property type="entry name" value="Trigger_C"/>
    <property type="match status" value="1"/>
</dbReference>
<dbReference type="SUPFAM" id="SSF102735">
    <property type="entry name" value="Trigger factor ribosome-binding domain"/>
    <property type="match status" value="1"/>
</dbReference>
<dbReference type="GO" id="GO:0043335">
    <property type="term" value="P:protein unfolding"/>
    <property type="evidence" value="ECO:0007669"/>
    <property type="project" value="TreeGrafter"/>
</dbReference>
<keyword evidence="16" id="KW-1185">Reference proteome</keyword>
<evidence type="ECO:0000256" key="2">
    <source>
        <dbReference type="ARBA" id="ARBA00005464"/>
    </source>
</evidence>
<dbReference type="SUPFAM" id="SSF54534">
    <property type="entry name" value="FKBP-like"/>
    <property type="match status" value="1"/>
</dbReference>
<keyword evidence="6 11" id="KW-0697">Rotamase</keyword>
<dbReference type="Proteomes" id="UP000636949">
    <property type="component" value="Unassembled WGS sequence"/>
</dbReference>
<evidence type="ECO:0000256" key="1">
    <source>
        <dbReference type="ARBA" id="ARBA00000971"/>
    </source>
</evidence>
<dbReference type="GO" id="GO:0044183">
    <property type="term" value="F:protein folding chaperone"/>
    <property type="evidence" value="ECO:0007669"/>
    <property type="project" value="TreeGrafter"/>
</dbReference>
<keyword evidence="7 11" id="KW-0143">Chaperone</keyword>
<dbReference type="InterPro" id="IPR046357">
    <property type="entry name" value="PPIase_dom_sf"/>
</dbReference>
<dbReference type="GO" id="GO:0051083">
    <property type="term" value="P:'de novo' cotranslational protein folding"/>
    <property type="evidence" value="ECO:0007669"/>
    <property type="project" value="TreeGrafter"/>
</dbReference>
<accession>A0A8J3E8B5</accession>
<dbReference type="InterPro" id="IPR008881">
    <property type="entry name" value="Trigger_fac_ribosome-bd_bac"/>
</dbReference>
<keyword evidence="5 11" id="KW-0132">Cell division</keyword>
<comment type="caution">
    <text evidence="15">The sequence shown here is derived from an EMBL/GenBank/DDBJ whole genome shotgun (WGS) entry which is preliminary data.</text>
</comment>
<dbReference type="Pfam" id="PF05697">
    <property type="entry name" value="Trigger_N"/>
    <property type="match status" value="1"/>
</dbReference>
<evidence type="ECO:0000259" key="14">
    <source>
        <dbReference type="PROSITE" id="PS50059"/>
    </source>
</evidence>
<evidence type="ECO:0000256" key="7">
    <source>
        <dbReference type="ARBA" id="ARBA00023186"/>
    </source>
</evidence>
<sequence>MQVSVEKKEGIHCVLNIELPAAEIDTEVSKRIQRIAKTAKVDGFRPGKVPAGMIKKKYGEQVRFEVLGDVLPSKYSKAIQEQKLNAAGVEIEILNNKEGEALKFNVNVELFPEVVVKDLDKVAVEKPVVELGDAQTEKMISNLRKQLATWKDVEREVKADDRVTIDFVGRVDGEVFEGGSANASEVTIGSGQMIPGFEDGIIGMKKDEEKTIDVTFPEDYQNDELKGKAAQFDIVVKNIKEAELPEIDDKFVEQFGIKGGVDEFYAEIKQNMARELKNAINKTVKTQVFDQLVDIIDFDVPKSLVQREIDRSKHDLIERMGGAKSKMKAEDLPDELFKAKAEKSVKLGLILQAIVRDQKLEADQEGIDAVIEEMASVYEDAQEVRDHVKNNKKELENIKNVVVENKLVDWVVEQGQATEKTEDFFDLIKKVLPQGGMF</sequence>
<protein>
    <recommendedName>
        <fullName evidence="4 11">Trigger factor</fullName>
        <shortName evidence="11">TF</shortName>
        <ecNumber evidence="3 11">5.2.1.8</ecNumber>
    </recommendedName>
    <alternativeName>
        <fullName evidence="10 11">PPIase</fullName>
    </alternativeName>
</protein>
<dbReference type="SUPFAM" id="SSF109998">
    <property type="entry name" value="Triger factor/SurA peptide-binding domain-like"/>
    <property type="match status" value="1"/>
</dbReference>
<dbReference type="Gene3D" id="3.10.50.40">
    <property type="match status" value="1"/>
</dbReference>
<name>A0A8J3E8B5_9GAMM</name>
<dbReference type="PANTHER" id="PTHR30560">
    <property type="entry name" value="TRIGGER FACTOR CHAPERONE AND PEPTIDYL-PROLYL CIS/TRANS ISOMERASE"/>
    <property type="match status" value="1"/>
</dbReference>
<comment type="subcellular location">
    <subcellularLocation>
        <location evidence="11">Cytoplasm</location>
    </subcellularLocation>
    <text evidence="11">About half TF is bound to the ribosome near the polypeptide exit tunnel while the other half is free in the cytoplasm.</text>
</comment>
<evidence type="ECO:0000256" key="9">
    <source>
        <dbReference type="ARBA" id="ARBA00023306"/>
    </source>
</evidence>
<dbReference type="PROSITE" id="PS50059">
    <property type="entry name" value="FKBP_PPIASE"/>
    <property type="match status" value="1"/>
</dbReference>
<evidence type="ECO:0000256" key="10">
    <source>
        <dbReference type="ARBA" id="ARBA00029986"/>
    </source>
</evidence>
<dbReference type="EC" id="5.2.1.8" evidence="3 11"/>
<dbReference type="Gene3D" id="1.10.3120.10">
    <property type="entry name" value="Trigger factor, C-terminal domain"/>
    <property type="match status" value="1"/>
</dbReference>
<keyword evidence="9 11" id="KW-0131">Cell cycle</keyword>
<evidence type="ECO:0000256" key="6">
    <source>
        <dbReference type="ARBA" id="ARBA00023110"/>
    </source>
</evidence>
<evidence type="ECO:0000256" key="3">
    <source>
        <dbReference type="ARBA" id="ARBA00013194"/>
    </source>
</evidence>
<gene>
    <name evidence="11 15" type="primary">tig</name>
    <name evidence="15" type="ORF">GCM10010995_13300</name>
</gene>